<dbReference type="CDD" id="cd05374">
    <property type="entry name" value="17beta-HSD-like_SDR_c"/>
    <property type="match status" value="1"/>
</dbReference>
<dbReference type="PRINTS" id="PR00080">
    <property type="entry name" value="SDRFAMILY"/>
</dbReference>
<dbReference type="PANTHER" id="PTHR43976">
    <property type="entry name" value="SHORT CHAIN DEHYDROGENASE"/>
    <property type="match status" value="1"/>
</dbReference>
<dbReference type="PRINTS" id="PR00081">
    <property type="entry name" value="GDHRDH"/>
</dbReference>
<dbReference type="Pfam" id="PF00106">
    <property type="entry name" value="adh_short"/>
    <property type="match status" value="1"/>
</dbReference>
<accession>A0AAD6C2R8</accession>
<comment type="similarity">
    <text evidence="1 3">Belongs to the short-chain dehydrogenases/reductases (SDR) family.</text>
</comment>
<dbReference type="RefSeq" id="XP_056764109.1">
    <property type="nucleotide sequence ID" value="XM_056911283.1"/>
</dbReference>
<evidence type="ECO:0000313" key="5">
    <source>
        <dbReference type="Proteomes" id="UP001213681"/>
    </source>
</evidence>
<dbReference type="GO" id="GO:0016491">
    <property type="term" value="F:oxidoreductase activity"/>
    <property type="evidence" value="ECO:0007669"/>
    <property type="project" value="UniProtKB-KW"/>
</dbReference>
<dbReference type="EMBL" id="JAPVEA010000007">
    <property type="protein sequence ID" value="KAJ5444029.1"/>
    <property type="molecule type" value="Genomic_DNA"/>
</dbReference>
<dbReference type="GeneID" id="81601526"/>
<reference evidence="4" key="2">
    <citation type="journal article" date="2023" name="IMA Fungus">
        <title>Comparative genomic study of the Penicillium genus elucidates a diverse pangenome and 15 lateral gene transfer events.</title>
        <authorList>
            <person name="Petersen C."/>
            <person name="Sorensen T."/>
            <person name="Nielsen M.R."/>
            <person name="Sondergaard T.E."/>
            <person name="Sorensen J.L."/>
            <person name="Fitzpatrick D.A."/>
            <person name="Frisvad J.C."/>
            <person name="Nielsen K.L."/>
        </authorList>
    </citation>
    <scope>NUCLEOTIDE SEQUENCE</scope>
    <source>
        <strain evidence="4">IBT 16125</strain>
    </source>
</reference>
<keyword evidence="5" id="KW-1185">Reference proteome</keyword>
<proteinExistence type="inferred from homology"/>
<dbReference type="InterPro" id="IPR002347">
    <property type="entry name" value="SDR_fam"/>
</dbReference>
<evidence type="ECO:0000256" key="2">
    <source>
        <dbReference type="ARBA" id="ARBA00023002"/>
    </source>
</evidence>
<dbReference type="Proteomes" id="UP001213681">
    <property type="component" value="Unassembled WGS sequence"/>
</dbReference>
<sequence length="290" mass="31475">MAAQLTWFVTGCSSGLGEAMVKAILSKGDRVIATARASQGISGSERLSALKDAGAAVLELDVTSSQEQLDEIAKTAWEIYGHIDVLVNNAGYIEGGILEEMSEELVTRSLRVNALGPINLTRAFLPMMRARRAGTILFVGSVSVYYTKPTSASYIGSKALLEGLATNLAVEIAPFGIRTSILTFGHFRTEILHSKNIQFRAPNKVSDYDEINNAVQENLEKSHGTWPGDAKKGCELVVDAVRGEGSCSGKEIPLRLPIGSDTFGIMREDLLKRLQTCDEWEDIMSKTDCE</sequence>
<keyword evidence="2" id="KW-0560">Oxidoreductase</keyword>
<dbReference type="InterPro" id="IPR051911">
    <property type="entry name" value="SDR_oxidoreductase"/>
</dbReference>
<evidence type="ECO:0000256" key="3">
    <source>
        <dbReference type="RuleBase" id="RU000363"/>
    </source>
</evidence>
<organism evidence="4 5">
    <name type="scientific">Penicillium daleae</name>
    <dbReference type="NCBI Taxonomy" id="63821"/>
    <lineage>
        <taxon>Eukaryota</taxon>
        <taxon>Fungi</taxon>
        <taxon>Dikarya</taxon>
        <taxon>Ascomycota</taxon>
        <taxon>Pezizomycotina</taxon>
        <taxon>Eurotiomycetes</taxon>
        <taxon>Eurotiomycetidae</taxon>
        <taxon>Eurotiales</taxon>
        <taxon>Aspergillaceae</taxon>
        <taxon>Penicillium</taxon>
    </lineage>
</organism>
<gene>
    <name evidence="4" type="ORF">N7458_007901</name>
</gene>
<protein>
    <submittedName>
        <fullName evidence="4">Uncharacterized protein</fullName>
    </submittedName>
</protein>
<reference evidence="4" key="1">
    <citation type="submission" date="2022-12" db="EMBL/GenBank/DDBJ databases">
        <authorList>
            <person name="Petersen C."/>
        </authorList>
    </citation>
    <scope>NUCLEOTIDE SEQUENCE</scope>
    <source>
        <strain evidence="4">IBT 16125</strain>
    </source>
</reference>
<comment type="caution">
    <text evidence="4">The sequence shown here is derived from an EMBL/GenBank/DDBJ whole genome shotgun (WGS) entry which is preliminary data.</text>
</comment>
<dbReference type="SUPFAM" id="SSF51735">
    <property type="entry name" value="NAD(P)-binding Rossmann-fold domains"/>
    <property type="match status" value="1"/>
</dbReference>
<dbReference type="AlphaFoldDB" id="A0AAD6C2R8"/>
<dbReference type="Gene3D" id="3.40.50.720">
    <property type="entry name" value="NAD(P)-binding Rossmann-like Domain"/>
    <property type="match status" value="1"/>
</dbReference>
<dbReference type="InterPro" id="IPR036291">
    <property type="entry name" value="NAD(P)-bd_dom_sf"/>
</dbReference>
<evidence type="ECO:0000256" key="1">
    <source>
        <dbReference type="ARBA" id="ARBA00006484"/>
    </source>
</evidence>
<evidence type="ECO:0000313" key="4">
    <source>
        <dbReference type="EMBL" id="KAJ5444029.1"/>
    </source>
</evidence>
<name>A0AAD6C2R8_9EURO</name>
<dbReference type="PANTHER" id="PTHR43976:SF16">
    <property type="entry name" value="SHORT-CHAIN DEHYDROGENASE_REDUCTASE FAMILY PROTEIN"/>
    <property type="match status" value="1"/>
</dbReference>